<keyword evidence="3" id="KW-1185">Reference proteome</keyword>
<gene>
    <name evidence="2" type="ORF">RchiOBHm_Chr3g0465251</name>
</gene>
<feature type="transmembrane region" description="Helical" evidence="1">
    <location>
        <begin position="47"/>
        <end position="64"/>
    </location>
</feature>
<proteinExistence type="predicted"/>
<keyword evidence="1" id="KW-0472">Membrane</keyword>
<evidence type="ECO:0000256" key="1">
    <source>
        <dbReference type="SAM" id="Phobius"/>
    </source>
</evidence>
<protein>
    <submittedName>
        <fullName evidence="2">Uncharacterized protein</fullName>
    </submittedName>
</protein>
<comment type="caution">
    <text evidence="2">The sequence shown here is derived from an EMBL/GenBank/DDBJ whole genome shotgun (WGS) entry which is preliminary data.</text>
</comment>
<keyword evidence="1" id="KW-0812">Transmembrane</keyword>
<dbReference type="Gramene" id="PRQ43141">
    <property type="protein sequence ID" value="PRQ43141"/>
    <property type="gene ID" value="RchiOBHm_Chr3g0465251"/>
</dbReference>
<dbReference type="Proteomes" id="UP000238479">
    <property type="component" value="Chromosome 3"/>
</dbReference>
<sequence>MSKPNLHPLILSFKQTNTTHIFFFCFPFSDQRHTAALGGLLPFHSSPSISLIFFIFLVSIWRISRSSFKGIITKSTTPPF</sequence>
<keyword evidence="1" id="KW-1133">Transmembrane helix</keyword>
<dbReference type="AlphaFoldDB" id="A0A2P6R9Q8"/>
<evidence type="ECO:0000313" key="3">
    <source>
        <dbReference type="Proteomes" id="UP000238479"/>
    </source>
</evidence>
<organism evidence="2 3">
    <name type="scientific">Rosa chinensis</name>
    <name type="common">China rose</name>
    <dbReference type="NCBI Taxonomy" id="74649"/>
    <lineage>
        <taxon>Eukaryota</taxon>
        <taxon>Viridiplantae</taxon>
        <taxon>Streptophyta</taxon>
        <taxon>Embryophyta</taxon>
        <taxon>Tracheophyta</taxon>
        <taxon>Spermatophyta</taxon>
        <taxon>Magnoliopsida</taxon>
        <taxon>eudicotyledons</taxon>
        <taxon>Gunneridae</taxon>
        <taxon>Pentapetalae</taxon>
        <taxon>rosids</taxon>
        <taxon>fabids</taxon>
        <taxon>Rosales</taxon>
        <taxon>Rosaceae</taxon>
        <taxon>Rosoideae</taxon>
        <taxon>Rosoideae incertae sedis</taxon>
        <taxon>Rosa</taxon>
    </lineage>
</organism>
<dbReference type="EMBL" id="PDCK01000041">
    <property type="protein sequence ID" value="PRQ43141.1"/>
    <property type="molecule type" value="Genomic_DNA"/>
</dbReference>
<evidence type="ECO:0000313" key="2">
    <source>
        <dbReference type="EMBL" id="PRQ43141.1"/>
    </source>
</evidence>
<name>A0A2P6R9Q8_ROSCH</name>
<accession>A0A2P6R9Q8</accession>
<reference evidence="2 3" key="1">
    <citation type="journal article" date="2018" name="Nat. Genet.">
        <title>The Rosa genome provides new insights in the design of modern roses.</title>
        <authorList>
            <person name="Bendahmane M."/>
        </authorList>
    </citation>
    <scope>NUCLEOTIDE SEQUENCE [LARGE SCALE GENOMIC DNA]</scope>
    <source>
        <strain evidence="3">cv. Old Blush</strain>
    </source>
</reference>